<evidence type="ECO:0000256" key="1">
    <source>
        <dbReference type="ARBA" id="ARBA00004141"/>
    </source>
</evidence>
<dbReference type="GO" id="GO:0097272">
    <property type="term" value="P:ammonium homeostasis"/>
    <property type="evidence" value="ECO:0007669"/>
    <property type="project" value="TreeGrafter"/>
</dbReference>
<dbReference type="RefSeq" id="XP_066913265.1">
    <property type="nucleotide sequence ID" value="XM_067057164.1"/>
</dbReference>
<feature type="transmembrane region" description="Helical" evidence="6">
    <location>
        <begin position="293"/>
        <end position="313"/>
    </location>
</feature>
<comment type="subcellular location">
    <subcellularLocation>
        <location evidence="1">Membrane</location>
        <topology evidence="1">Multi-pass membrane protein</topology>
    </subcellularLocation>
</comment>
<feature type="transmembrane region" description="Helical" evidence="6">
    <location>
        <begin position="41"/>
        <end position="61"/>
    </location>
</feature>
<feature type="domain" description="Ammonium transporter AmtB-like" evidence="8">
    <location>
        <begin position="30"/>
        <end position="403"/>
    </location>
</feature>
<feature type="transmembrane region" description="Helical" evidence="6">
    <location>
        <begin position="204"/>
        <end position="220"/>
    </location>
</feature>
<dbReference type="OrthoDB" id="534912at2759"/>
<evidence type="ECO:0000256" key="4">
    <source>
        <dbReference type="ARBA" id="ARBA00022989"/>
    </source>
</evidence>
<feature type="transmembrane region" description="Helical" evidence="6">
    <location>
        <begin position="172"/>
        <end position="192"/>
    </location>
</feature>
<dbReference type="GO" id="GO:0005886">
    <property type="term" value="C:plasma membrane"/>
    <property type="evidence" value="ECO:0007669"/>
    <property type="project" value="InterPro"/>
</dbReference>
<dbReference type="AlphaFoldDB" id="A0A7M6DMT3"/>
<dbReference type="SUPFAM" id="SSF111352">
    <property type="entry name" value="Ammonium transporter"/>
    <property type="match status" value="1"/>
</dbReference>
<dbReference type="GO" id="GO:0008519">
    <property type="term" value="F:ammonium channel activity"/>
    <property type="evidence" value="ECO:0007669"/>
    <property type="project" value="InterPro"/>
</dbReference>
<keyword evidence="5 6" id="KW-0472">Membrane</keyword>
<keyword evidence="3 6" id="KW-0812">Transmembrane</keyword>
<evidence type="ECO:0000256" key="2">
    <source>
        <dbReference type="ARBA" id="ARBA00011036"/>
    </source>
</evidence>
<dbReference type="PANTHER" id="PTHR11730">
    <property type="entry name" value="AMMONIUM TRANSPORTER"/>
    <property type="match status" value="1"/>
</dbReference>
<evidence type="ECO:0000256" key="3">
    <source>
        <dbReference type="ARBA" id="ARBA00022692"/>
    </source>
</evidence>
<feature type="chain" id="PRO_5029594487" description="Ammonium transporter AmtB-like domain-containing protein" evidence="7">
    <location>
        <begin position="31"/>
        <end position="439"/>
    </location>
</feature>
<organism evidence="9 10">
    <name type="scientific">Clytia hemisphaerica</name>
    <dbReference type="NCBI Taxonomy" id="252671"/>
    <lineage>
        <taxon>Eukaryota</taxon>
        <taxon>Metazoa</taxon>
        <taxon>Cnidaria</taxon>
        <taxon>Hydrozoa</taxon>
        <taxon>Hydroidolina</taxon>
        <taxon>Leptothecata</taxon>
        <taxon>Obeliida</taxon>
        <taxon>Clytiidae</taxon>
        <taxon>Clytia</taxon>
    </lineage>
</organism>
<feature type="transmembrane region" description="Helical" evidence="6">
    <location>
        <begin position="333"/>
        <end position="352"/>
    </location>
</feature>
<feature type="transmembrane region" description="Helical" evidence="6">
    <location>
        <begin position="73"/>
        <end position="90"/>
    </location>
</feature>
<dbReference type="GeneID" id="136800504"/>
<dbReference type="InterPro" id="IPR029020">
    <property type="entry name" value="Ammonium/urea_transptr"/>
</dbReference>
<keyword evidence="4 6" id="KW-1133">Transmembrane helix</keyword>
<evidence type="ECO:0000259" key="8">
    <source>
        <dbReference type="Pfam" id="PF00909"/>
    </source>
</evidence>
<dbReference type="InterPro" id="IPR024041">
    <property type="entry name" value="NH4_transpt_AmtB-like_dom"/>
</dbReference>
<evidence type="ECO:0000256" key="7">
    <source>
        <dbReference type="SAM" id="SignalP"/>
    </source>
</evidence>
<feature type="transmembrane region" description="Helical" evidence="6">
    <location>
        <begin position="240"/>
        <end position="260"/>
    </location>
</feature>
<dbReference type="EnsemblMetazoa" id="CLYHEMT016796.1">
    <property type="protein sequence ID" value="CLYHEMP016796.1"/>
    <property type="gene ID" value="CLYHEMG016796"/>
</dbReference>
<keyword evidence="7" id="KW-0732">Signal</keyword>
<dbReference type="Pfam" id="PF00909">
    <property type="entry name" value="Ammonium_transp"/>
    <property type="match status" value="1"/>
</dbReference>
<feature type="signal peptide" evidence="7">
    <location>
        <begin position="1"/>
        <end position="30"/>
    </location>
</feature>
<dbReference type="Gene3D" id="1.10.3430.10">
    <property type="entry name" value="Ammonium transporter AmtB like domains"/>
    <property type="match status" value="1"/>
</dbReference>
<evidence type="ECO:0000256" key="5">
    <source>
        <dbReference type="ARBA" id="ARBA00023136"/>
    </source>
</evidence>
<proteinExistence type="inferred from homology"/>
<dbReference type="PRINTS" id="PR00342">
    <property type="entry name" value="RHESUSRHD"/>
</dbReference>
<feature type="transmembrane region" description="Helical" evidence="6">
    <location>
        <begin position="373"/>
        <end position="398"/>
    </location>
</feature>
<evidence type="ECO:0000256" key="6">
    <source>
        <dbReference type="SAM" id="Phobius"/>
    </source>
</evidence>
<dbReference type="InterPro" id="IPR002229">
    <property type="entry name" value="RhesusRHD"/>
</dbReference>
<comment type="similarity">
    <text evidence="2">Belongs to the ammonium transporter (TC 2.A.49) family. Rh subfamily.</text>
</comment>
<evidence type="ECO:0000313" key="10">
    <source>
        <dbReference type="Proteomes" id="UP000594262"/>
    </source>
</evidence>
<evidence type="ECO:0000313" key="9">
    <source>
        <dbReference type="EnsemblMetazoa" id="CLYHEMP016796.1"/>
    </source>
</evidence>
<reference evidence="9" key="1">
    <citation type="submission" date="2021-01" db="UniProtKB">
        <authorList>
            <consortium name="EnsemblMetazoa"/>
        </authorList>
    </citation>
    <scope>IDENTIFICATION</scope>
</reference>
<dbReference type="PANTHER" id="PTHR11730:SF60">
    <property type="entry name" value="RH50, ISOFORM D"/>
    <property type="match status" value="1"/>
</dbReference>
<protein>
    <recommendedName>
        <fullName evidence="8">Ammonium transporter AmtB-like domain-containing protein</fullName>
    </recommendedName>
</protein>
<name>A0A7M6DMT3_9CNID</name>
<feature type="transmembrane region" description="Helical" evidence="6">
    <location>
        <begin position="141"/>
        <end position="160"/>
    </location>
</feature>
<feature type="transmembrane region" description="Helical" evidence="6">
    <location>
        <begin position="110"/>
        <end position="134"/>
    </location>
</feature>
<sequence>MAALPKPTFSICLFLFQILLLALFAKYAEYGSVEKVNSIYPQFQDVHVMMFFGFGFLMCFLKKYGFGSITYNFLLSAVVIQWATLMNSWVKHRIMKEEGHLTRDPNVVQINILTLMTSDFTAAAVLITMGAVLGKASRLQLFILAVVECIFFAISEAVILEFLHISDVGGSIVVHLFGAYFGLAVSAVLQNSGGEHPKESSTKNSDLFSMAGTIFLWMYWPSFNSGTLAGDDAAQSRAVINTYFALASCVVTTLVFSPIVDKRYRSNMVHIQNATLAGGVAVGTSADLMIQPWGAILIGMIAAIFSVLGYAYVTPFLSSKLKIHDTCGVHNLHGMPAVLAAIFSAIAAPAIGEEGKMQYAKTRTGEWSFEKQGGFQIAAAFVALAFAIVGGVITGLIIKQLDGIDNEDDLYDDQREFIVPDDDIEANGNVHEMKPTNAS</sequence>
<dbReference type="Proteomes" id="UP000594262">
    <property type="component" value="Unplaced"/>
</dbReference>
<keyword evidence="10" id="KW-1185">Reference proteome</keyword>
<accession>A0A7M6DMT3</accession>